<dbReference type="PANTHER" id="PTHR11941">
    <property type="entry name" value="ENOYL-COA HYDRATASE-RELATED"/>
    <property type="match status" value="1"/>
</dbReference>
<sequence length="137" mass="16116">MSCEYRIMVQNFRIGLNETLLGFRAPLPFVKLMLNTIDHRNAELALTSGRLFSTNEALQVGLIDEMAKDRADAFDKANYFLNQLKMRPPIARHFTKQSMRGALLQSVPERIYVFEHIYFKFMQPVFNYVLQQRHERS</sequence>
<dbReference type="Pfam" id="PF00378">
    <property type="entry name" value="ECH_1"/>
    <property type="match status" value="1"/>
</dbReference>
<reference evidence="1" key="1">
    <citation type="journal article" date="2016" name="Sci. Rep.">
        <title>Molecular characterization of firefly nuptial gifts: a multi-omics approach sheds light on postcopulatory sexual selection.</title>
        <authorList>
            <person name="Al-Wathiqui N."/>
            <person name="Fallon T.R."/>
            <person name="South A."/>
            <person name="Weng J.K."/>
            <person name="Lewis S.M."/>
        </authorList>
    </citation>
    <scope>NUCLEOTIDE SEQUENCE</scope>
</reference>
<protein>
    <submittedName>
        <fullName evidence="1">Uncharacterized protein</fullName>
    </submittedName>
</protein>
<dbReference type="SUPFAM" id="SSF52096">
    <property type="entry name" value="ClpP/crotonase"/>
    <property type="match status" value="1"/>
</dbReference>
<dbReference type="Gene3D" id="3.90.226.10">
    <property type="entry name" value="2-enoyl-CoA Hydratase, Chain A, domain 1"/>
    <property type="match status" value="1"/>
</dbReference>
<proteinExistence type="predicted"/>
<dbReference type="EMBL" id="GEZM01093987">
    <property type="protein sequence ID" value="JAV56030.1"/>
    <property type="molecule type" value="Transcribed_RNA"/>
</dbReference>
<dbReference type="InterPro" id="IPR001753">
    <property type="entry name" value="Enoyl-CoA_hydra/iso"/>
</dbReference>
<dbReference type="GO" id="GO:0005739">
    <property type="term" value="C:mitochondrion"/>
    <property type="evidence" value="ECO:0007669"/>
    <property type="project" value="TreeGrafter"/>
</dbReference>
<dbReference type="AlphaFoldDB" id="A0A1Y1K744"/>
<evidence type="ECO:0000313" key="1">
    <source>
        <dbReference type="EMBL" id="JAV56030.1"/>
    </source>
</evidence>
<dbReference type="PANTHER" id="PTHR11941:SF45">
    <property type="entry name" value="ENOYL-COA DELTA ISOMERASE 1, MITOCHONDRIAL"/>
    <property type="match status" value="1"/>
</dbReference>
<accession>A0A1Y1K744</accession>
<organism evidence="1">
    <name type="scientific">Photinus pyralis</name>
    <name type="common">Common eastern firefly</name>
    <name type="synonym">Lampyris pyralis</name>
    <dbReference type="NCBI Taxonomy" id="7054"/>
    <lineage>
        <taxon>Eukaryota</taxon>
        <taxon>Metazoa</taxon>
        <taxon>Ecdysozoa</taxon>
        <taxon>Arthropoda</taxon>
        <taxon>Hexapoda</taxon>
        <taxon>Insecta</taxon>
        <taxon>Pterygota</taxon>
        <taxon>Neoptera</taxon>
        <taxon>Endopterygota</taxon>
        <taxon>Coleoptera</taxon>
        <taxon>Polyphaga</taxon>
        <taxon>Elateriformia</taxon>
        <taxon>Elateroidea</taxon>
        <taxon>Lampyridae</taxon>
        <taxon>Lampyrinae</taxon>
        <taxon>Photinus</taxon>
    </lineage>
</organism>
<dbReference type="GO" id="GO:0006635">
    <property type="term" value="P:fatty acid beta-oxidation"/>
    <property type="evidence" value="ECO:0007669"/>
    <property type="project" value="TreeGrafter"/>
</dbReference>
<name>A0A1Y1K744_PHOPY</name>
<dbReference type="EMBL" id="GEZM01093986">
    <property type="protein sequence ID" value="JAV56033.1"/>
    <property type="molecule type" value="Transcribed_RNA"/>
</dbReference>
<dbReference type="InterPro" id="IPR029045">
    <property type="entry name" value="ClpP/crotonase-like_dom_sf"/>
</dbReference>